<comment type="caution">
    <text evidence="1">The sequence shown here is derived from an EMBL/GenBank/DDBJ whole genome shotgun (WGS) entry which is preliminary data.</text>
</comment>
<name>A0A062V8N5_9EURY</name>
<dbReference type="EMBL" id="JMIY01000003">
    <property type="protein sequence ID" value="KCZ72119.1"/>
    <property type="molecule type" value="Genomic_DNA"/>
</dbReference>
<dbReference type="RefSeq" id="WP_198527369.1">
    <property type="nucleotide sequence ID" value="NZ_JMIY01000003.1"/>
</dbReference>
<organism evidence="1 2">
    <name type="scientific">Candidatus Methanoperedens nitratireducens</name>
    <dbReference type="NCBI Taxonomy" id="1392998"/>
    <lineage>
        <taxon>Archaea</taxon>
        <taxon>Methanobacteriati</taxon>
        <taxon>Methanobacteriota</taxon>
        <taxon>Stenosarchaea group</taxon>
        <taxon>Methanomicrobia</taxon>
        <taxon>Methanosarcinales</taxon>
        <taxon>ANME-2 cluster</taxon>
        <taxon>Candidatus Methanoperedentaceae</taxon>
        <taxon>Candidatus Methanoperedens</taxon>
    </lineage>
</organism>
<sequence length="313" mass="34307">MITVHSTGDLMYKTPLILLILITALSGCIGSDSSTDNALMEVQKFERANPDLDGRIADVKFDRDYMIAGETITAELIIVNTGTEVINSETIEIKAKVKSLESFLTNLYLKIMSDEEKTRTFTMDFNEEIQPGTAKPISAVFRTQKEMQGRGLAGTYEITIILSVNDQKVDAKALKLTLHSGEPREFTPTPTPALTPALTITPIVTHTPAPTPTPEPVVVATPTGVYVDVRIVSPDKFGVNQVQINAGDEIVWLNREDEIYTLVELDNKIGNITLTSRANYTFTTTGNYRLALTRPSLRTVPSVLTVSVSASEN</sequence>
<dbReference type="Proteomes" id="UP000027153">
    <property type="component" value="Unassembled WGS sequence"/>
</dbReference>
<gene>
    <name evidence="1" type="ORF">ANME2D_01522</name>
</gene>
<evidence type="ECO:0000313" key="1">
    <source>
        <dbReference type="EMBL" id="KCZ72119.1"/>
    </source>
</evidence>
<dbReference type="OrthoDB" id="148308at2157"/>
<dbReference type="AlphaFoldDB" id="A0A062V8N5"/>
<proteinExistence type="predicted"/>
<evidence type="ECO:0000313" key="2">
    <source>
        <dbReference type="Proteomes" id="UP000027153"/>
    </source>
</evidence>
<keyword evidence="2" id="KW-1185">Reference proteome</keyword>
<protein>
    <submittedName>
        <fullName evidence="1">Uncharacterized protein</fullName>
    </submittedName>
</protein>
<accession>A0A062V8N5</accession>
<reference evidence="1 2" key="1">
    <citation type="journal article" date="2013" name="Nature">
        <title>Anaerobic oxidation of methane coupled to nitrate reduction in a novel archaeal lineage.</title>
        <authorList>
            <person name="Haroon M.F."/>
            <person name="Hu S."/>
            <person name="Shi Y."/>
            <person name="Imelfort M."/>
            <person name="Keller J."/>
            <person name="Hugenholtz P."/>
            <person name="Yuan Z."/>
            <person name="Tyson G.W."/>
        </authorList>
    </citation>
    <scope>NUCLEOTIDE SEQUENCE [LARGE SCALE GENOMIC DNA]</scope>
    <source>
        <strain evidence="1 2">ANME-2d</strain>
    </source>
</reference>